<dbReference type="RefSeq" id="WP_185275647.1">
    <property type="nucleotide sequence ID" value="NZ_CP043641.1"/>
</dbReference>
<evidence type="ECO:0000313" key="10">
    <source>
        <dbReference type="EMBL" id="QNE36205.1"/>
    </source>
</evidence>
<sequence>MLAKNNRITRGAEYRATVRRGARFNGANTIAYVRFNRDSDVVRFGFIVSKAVGNAVVRNRVRRRLKAAAYDLLPRLSPAAVDGAGIDVVIRALPASAQVTWANLHGEVSRATDRFLSRHTTSPRDSRPRDTSEGNVRP</sequence>
<keyword evidence="3 7" id="KW-0540">Nuclease</keyword>
<comment type="subunit">
    <text evidence="7">Consists of a catalytic RNA component (M1 or rnpB) and a protein subunit.</text>
</comment>
<dbReference type="Gene3D" id="3.30.230.10">
    <property type="match status" value="1"/>
</dbReference>
<evidence type="ECO:0000256" key="8">
    <source>
        <dbReference type="NCBIfam" id="TIGR00188"/>
    </source>
</evidence>
<evidence type="ECO:0000256" key="6">
    <source>
        <dbReference type="ARBA" id="ARBA00022884"/>
    </source>
</evidence>
<dbReference type="GO" id="GO:0000049">
    <property type="term" value="F:tRNA binding"/>
    <property type="evidence" value="ECO:0007669"/>
    <property type="project" value="UniProtKB-UniRule"/>
</dbReference>
<dbReference type="Proteomes" id="UP000515511">
    <property type="component" value="Chromosome"/>
</dbReference>
<feature type="region of interest" description="Disordered" evidence="9">
    <location>
        <begin position="113"/>
        <end position="138"/>
    </location>
</feature>
<dbReference type="PANTHER" id="PTHR33992">
    <property type="entry name" value="RIBONUCLEASE P PROTEIN COMPONENT"/>
    <property type="match status" value="1"/>
</dbReference>
<dbReference type="GO" id="GO:0001682">
    <property type="term" value="P:tRNA 5'-leader removal"/>
    <property type="evidence" value="ECO:0007669"/>
    <property type="project" value="UniProtKB-UniRule"/>
</dbReference>
<dbReference type="InterPro" id="IPR020568">
    <property type="entry name" value="Ribosomal_Su5_D2-typ_SF"/>
</dbReference>
<dbReference type="GO" id="GO:0042781">
    <property type="term" value="F:3'-tRNA processing endoribonuclease activity"/>
    <property type="evidence" value="ECO:0007669"/>
    <property type="project" value="TreeGrafter"/>
</dbReference>
<keyword evidence="6 7" id="KW-0694">RNA-binding</keyword>
<evidence type="ECO:0000256" key="3">
    <source>
        <dbReference type="ARBA" id="ARBA00022722"/>
    </source>
</evidence>
<dbReference type="Pfam" id="PF00825">
    <property type="entry name" value="Ribonuclease_P"/>
    <property type="match status" value="1"/>
</dbReference>
<evidence type="ECO:0000256" key="9">
    <source>
        <dbReference type="SAM" id="MobiDB-lite"/>
    </source>
</evidence>
<dbReference type="SUPFAM" id="SSF54211">
    <property type="entry name" value="Ribosomal protein S5 domain 2-like"/>
    <property type="match status" value="1"/>
</dbReference>
<protein>
    <recommendedName>
        <fullName evidence="7 8">Ribonuclease P protein component</fullName>
        <shortName evidence="7">RNase P protein</shortName>
        <shortName evidence="7">RNaseP protein</shortName>
        <ecNumber evidence="7 8">3.1.26.5</ecNumber>
    </recommendedName>
    <alternativeName>
        <fullName evidence="7">Protein C5</fullName>
    </alternativeName>
</protein>
<keyword evidence="2 7" id="KW-0819">tRNA processing</keyword>
<feature type="compositionally biased region" description="Basic and acidic residues" evidence="9">
    <location>
        <begin position="113"/>
        <end position="132"/>
    </location>
</feature>
<evidence type="ECO:0000256" key="5">
    <source>
        <dbReference type="ARBA" id="ARBA00022801"/>
    </source>
</evidence>
<keyword evidence="4 7" id="KW-0255">Endonuclease</keyword>
<dbReference type="AlphaFoldDB" id="A0A7G6YCJ0"/>
<evidence type="ECO:0000256" key="1">
    <source>
        <dbReference type="ARBA" id="ARBA00002663"/>
    </source>
</evidence>
<evidence type="ECO:0000256" key="4">
    <source>
        <dbReference type="ARBA" id="ARBA00022759"/>
    </source>
</evidence>
<keyword evidence="5 7" id="KW-0378">Hydrolase</keyword>
<comment type="catalytic activity">
    <reaction evidence="7">
        <text>Endonucleolytic cleavage of RNA, removing 5'-extranucleotides from tRNA precursor.</text>
        <dbReference type="EC" id="3.1.26.5"/>
    </reaction>
</comment>
<evidence type="ECO:0000256" key="2">
    <source>
        <dbReference type="ARBA" id="ARBA00022694"/>
    </source>
</evidence>
<dbReference type="InterPro" id="IPR000100">
    <property type="entry name" value="RNase_P"/>
</dbReference>
<dbReference type="KEGG" id="lse:F1C12_14520"/>
<dbReference type="GO" id="GO:0030677">
    <property type="term" value="C:ribonuclease P complex"/>
    <property type="evidence" value="ECO:0007669"/>
    <property type="project" value="TreeGrafter"/>
</dbReference>
<dbReference type="GO" id="GO:0004526">
    <property type="term" value="F:ribonuclease P activity"/>
    <property type="evidence" value="ECO:0007669"/>
    <property type="project" value="UniProtKB-UniRule"/>
</dbReference>
<accession>A0A7G6YCJ0</accession>
<proteinExistence type="inferred from homology"/>
<name>A0A7G6YCJ0_9MICO</name>
<dbReference type="InterPro" id="IPR020539">
    <property type="entry name" value="RNase_P_CS"/>
</dbReference>
<gene>
    <name evidence="7 10" type="primary">rnpA</name>
    <name evidence="10" type="ORF">F1C12_14520</name>
</gene>
<comment type="function">
    <text evidence="1 7">RNaseP catalyzes the removal of the 5'-leader sequence from pre-tRNA to produce the mature 5'-terminus. It can also cleave other RNA substrates such as 4.5S RNA. The protein component plays an auxiliary but essential role in vivo by binding to the 5'-leader sequence and broadening the substrate specificity of the ribozyme.</text>
</comment>
<dbReference type="PROSITE" id="PS00648">
    <property type="entry name" value="RIBONUCLEASE_P"/>
    <property type="match status" value="1"/>
</dbReference>
<organism evidence="10 11">
    <name type="scientific">Leifsonia shinshuensis</name>
    <dbReference type="NCBI Taxonomy" id="150026"/>
    <lineage>
        <taxon>Bacteria</taxon>
        <taxon>Bacillati</taxon>
        <taxon>Actinomycetota</taxon>
        <taxon>Actinomycetes</taxon>
        <taxon>Micrococcales</taxon>
        <taxon>Microbacteriaceae</taxon>
        <taxon>Leifsonia</taxon>
    </lineage>
</organism>
<dbReference type="HAMAP" id="MF_00227">
    <property type="entry name" value="RNase_P"/>
    <property type="match status" value="1"/>
</dbReference>
<comment type="similarity">
    <text evidence="7">Belongs to the RnpA family.</text>
</comment>
<dbReference type="NCBIfam" id="TIGR00188">
    <property type="entry name" value="rnpA"/>
    <property type="match status" value="1"/>
</dbReference>
<evidence type="ECO:0000313" key="11">
    <source>
        <dbReference type="Proteomes" id="UP000515511"/>
    </source>
</evidence>
<reference evidence="11" key="1">
    <citation type="submission" date="2019-09" db="EMBL/GenBank/DDBJ databases">
        <title>Antimicrobial potential of Antarctic Bacteria.</title>
        <authorList>
            <person name="Benaud N."/>
            <person name="Edwards R.J."/>
            <person name="Ferrari B.C."/>
        </authorList>
    </citation>
    <scope>NUCLEOTIDE SEQUENCE [LARGE SCALE GENOMIC DNA]</scope>
    <source>
        <strain evidence="11">INR9</strain>
    </source>
</reference>
<dbReference type="EC" id="3.1.26.5" evidence="7 8"/>
<dbReference type="PANTHER" id="PTHR33992:SF1">
    <property type="entry name" value="RIBONUCLEASE P PROTEIN COMPONENT"/>
    <property type="match status" value="1"/>
</dbReference>
<dbReference type="InterPro" id="IPR014721">
    <property type="entry name" value="Ribsml_uS5_D2-typ_fold_subgr"/>
</dbReference>
<evidence type="ECO:0000256" key="7">
    <source>
        <dbReference type="HAMAP-Rule" id="MF_00227"/>
    </source>
</evidence>
<dbReference type="EMBL" id="CP043641">
    <property type="protein sequence ID" value="QNE36205.1"/>
    <property type="molecule type" value="Genomic_DNA"/>
</dbReference>